<dbReference type="Proteomes" id="UP000681967">
    <property type="component" value="Unassembled WGS sequence"/>
</dbReference>
<dbReference type="GO" id="GO:0016887">
    <property type="term" value="F:ATP hydrolysis activity"/>
    <property type="evidence" value="ECO:0007669"/>
    <property type="project" value="InterPro"/>
</dbReference>
<feature type="domain" description="AAA+ ATPase" evidence="1">
    <location>
        <begin position="28"/>
        <end position="157"/>
    </location>
</feature>
<proteinExistence type="predicted"/>
<dbReference type="InterPro" id="IPR027417">
    <property type="entry name" value="P-loop_NTPase"/>
</dbReference>
<dbReference type="GO" id="GO:0004842">
    <property type="term" value="F:ubiquitin-protein transferase activity"/>
    <property type="evidence" value="ECO:0007669"/>
    <property type="project" value="InterPro"/>
</dbReference>
<accession>A0A8S3EBU8</accession>
<feature type="non-terminal residue" evidence="2">
    <location>
        <position position="427"/>
    </location>
</feature>
<dbReference type="Gene3D" id="3.40.50.300">
    <property type="entry name" value="P-loop containing nucleotide triphosphate hydrolases"/>
    <property type="match status" value="2"/>
</dbReference>
<dbReference type="Pfam" id="PF12775">
    <property type="entry name" value="AAA_7"/>
    <property type="match status" value="1"/>
</dbReference>
<dbReference type="CDD" id="cd00009">
    <property type="entry name" value="AAA"/>
    <property type="match status" value="1"/>
</dbReference>
<evidence type="ECO:0000313" key="2">
    <source>
        <dbReference type="EMBL" id="CAF5044655.1"/>
    </source>
</evidence>
<comment type="caution">
    <text evidence="2">The sequence shown here is derived from an EMBL/GenBank/DDBJ whole genome shotgun (WGS) entry which is preliminary data.</text>
</comment>
<dbReference type="PANTHER" id="PTHR22605:SF1">
    <property type="entry name" value="RZ-TYPE DOMAIN-CONTAINING PROTEIN"/>
    <property type="match status" value="1"/>
</dbReference>
<evidence type="ECO:0000259" key="1">
    <source>
        <dbReference type="SMART" id="SM00382"/>
    </source>
</evidence>
<name>A0A8S3EBU8_9BILA</name>
<dbReference type="EMBL" id="CAJOBH010224705">
    <property type="protein sequence ID" value="CAF5044655.1"/>
    <property type="molecule type" value="Genomic_DNA"/>
</dbReference>
<dbReference type="SMART" id="SM00382">
    <property type="entry name" value="AAA"/>
    <property type="match status" value="1"/>
</dbReference>
<organism evidence="2 3">
    <name type="scientific">Rotaria magnacalcarata</name>
    <dbReference type="NCBI Taxonomy" id="392030"/>
    <lineage>
        <taxon>Eukaryota</taxon>
        <taxon>Metazoa</taxon>
        <taxon>Spiralia</taxon>
        <taxon>Gnathifera</taxon>
        <taxon>Rotifera</taxon>
        <taxon>Eurotatoria</taxon>
        <taxon>Bdelloidea</taxon>
        <taxon>Philodinida</taxon>
        <taxon>Philodinidae</taxon>
        <taxon>Rotaria</taxon>
    </lineage>
</organism>
<feature type="non-terminal residue" evidence="2">
    <location>
        <position position="1"/>
    </location>
</feature>
<gene>
    <name evidence="2" type="ORF">BYL167_LOCUS57332</name>
</gene>
<dbReference type="AlphaFoldDB" id="A0A8S3EBU8"/>
<sequence length="427" mass="48339">MGEKIQSEYVLTADNYIKMLLIYLRVQSNIPVLIMGETGCGKTALIKFLCQQILDDELAIFRIHAGISSEKIIDTMNSFIAKANECSKINSNKRLWVFLDEFNTTPSIGLFKEITCERTLLGEPLPKNLMILGACNPQRRKNPKATFDDDIGIKKDRYETQRLAHIVGSMSLLYTVVSIPETMLEYVCDYGYLDPETETKYVRAMLHSCEKLNSDSSWFEKTAVLIKISQQFFREYEDASSESLRDVARFCRLYNWFLKSICIREGDVQLSTDLTNVLNRATLVALSLCYFFRLNGQTERESYTKAVQQVLTSDNKYAGKPLVETLRSEQEKLVNLLELPSGTATNRALTDNIFVLIACIINRIPVILCGKPGCSKTSSVQIVISNLKGKKSKNVYFQTLPELVPVSYQGSQNCTSDSIVKVFERAD</sequence>
<dbReference type="InterPro" id="IPR031248">
    <property type="entry name" value="RNF213"/>
</dbReference>
<dbReference type="PANTHER" id="PTHR22605">
    <property type="entry name" value="RZ-TYPE DOMAIN-CONTAINING PROTEIN"/>
    <property type="match status" value="1"/>
</dbReference>
<dbReference type="InterPro" id="IPR003593">
    <property type="entry name" value="AAA+_ATPase"/>
</dbReference>
<evidence type="ECO:0000313" key="3">
    <source>
        <dbReference type="Proteomes" id="UP000681967"/>
    </source>
</evidence>
<dbReference type="SUPFAM" id="SSF52540">
    <property type="entry name" value="P-loop containing nucleoside triphosphate hydrolases"/>
    <property type="match status" value="1"/>
</dbReference>
<protein>
    <recommendedName>
        <fullName evidence="1">AAA+ ATPase domain-containing protein</fullName>
    </recommendedName>
</protein>
<reference evidence="2" key="1">
    <citation type="submission" date="2021-02" db="EMBL/GenBank/DDBJ databases">
        <authorList>
            <person name="Nowell W R."/>
        </authorList>
    </citation>
    <scope>NUCLEOTIDE SEQUENCE</scope>
</reference>